<dbReference type="GO" id="GO:0005829">
    <property type="term" value="C:cytosol"/>
    <property type="evidence" value="ECO:0007669"/>
    <property type="project" value="TreeGrafter"/>
</dbReference>
<dbReference type="InterPro" id="IPR000719">
    <property type="entry name" value="Prot_kinase_dom"/>
</dbReference>
<feature type="region of interest" description="Disordered" evidence="9">
    <location>
        <begin position="140"/>
        <end position="193"/>
    </location>
</feature>
<keyword evidence="4" id="KW-0547">Nucleotide-binding</keyword>
<evidence type="ECO:0000256" key="1">
    <source>
        <dbReference type="ARBA" id="ARBA00012513"/>
    </source>
</evidence>
<feature type="compositionally biased region" description="Low complexity" evidence="9">
    <location>
        <begin position="1215"/>
        <end position="1235"/>
    </location>
</feature>
<evidence type="ECO:0000256" key="6">
    <source>
        <dbReference type="ARBA" id="ARBA00022840"/>
    </source>
</evidence>
<dbReference type="GO" id="GO:0005956">
    <property type="term" value="C:protein kinase CK2 complex"/>
    <property type="evidence" value="ECO:0007669"/>
    <property type="project" value="TreeGrafter"/>
</dbReference>
<gene>
    <name evidence="11" type="primary">CRK4</name>
    <name evidence="11" type="ORF">PRCDC_0316500</name>
</gene>
<dbReference type="GO" id="GO:0004674">
    <property type="term" value="F:protein serine/threonine kinase activity"/>
    <property type="evidence" value="ECO:0007669"/>
    <property type="project" value="UniProtKB-KW"/>
</dbReference>
<dbReference type="Proteomes" id="UP000027581">
    <property type="component" value="Unassembled WGS sequence"/>
</dbReference>
<keyword evidence="5 11" id="KW-0418">Kinase</keyword>
<evidence type="ECO:0000313" key="11">
    <source>
        <dbReference type="EMBL" id="CDO62596.1"/>
    </source>
</evidence>
<feature type="compositionally biased region" description="Low complexity" evidence="9">
    <location>
        <begin position="175"/>
        <end position="193"/>
    </location>
</feature>
<evidence type="ECO:0000313" key="12">
    <source>
        <dbReference type="Proteomes" id="UP000027581"/>
    </source>
</evidence>
<keyword evidence="12" id="KW-1185">Reference proteome</keyword>
<dbReference type="GO" id="GO:0005634">
    <property type="term" value="C:nucleus"/>
    <property type="evidence" value="ECO:0007669"/>
    <property type="project" value="TreeGrafter"/>
</dbReference>
<feature type="region of interest" description="Disordered" evidence="9">
    <location>
        <begin position="1118"/>
        <end position="1240"/>
    </location>
</feature>
<dbReference type="Gene3D" id="3.30.200.20">
    <property type="entry name" value="Phosphorylase Kinase, domain 1"/>
    <property type="match status" value="1"/>
</dbReference>
<dbReference type="PANTHER" id="PTHR24054">
    <property type="entry name" value="CASEIN KINASE II SUBUNIT ALPHA"/>
    <property type="match status" value="1"/>
</dbReference>
<dbReference type="Pfam" id="PF00069">
    <property type="entry name" value="Pkinase"/>
    <property type="match status" value="1"/>
</dbReference>
<proteinExistence type="predicted"/>
<evidence type="ECO:0000256" key="3">
    <source>
        <dbReference type="ARBA" id="ARBA00022679"/>
    </source>
</evidence>
<dbReference type="FunFam" id="1.10.510.10:FF:000776">
    <property type="entry name" value="Cdc2-related protein kinase 4"/>
    <property type="match status" value="1"/>
</dbReference>
<dbReference type="GO" id="GO:0005524">
    <property type="term" value="F:ATP binding"/>
    <property type="evidence" value="ECO:0007669"/>
    <property type="project" value="UniProtKB-KW"/>
</dbReference>
<keyword evidence="2" id="KW-0723">Serine/threonine-protein kinase</keyword>
<dbReference type="InterPro" id="IPR008271">
    <property type="entry name" value="Ser/Thr_kinase_AS"/>
</dbReference>
<comment type="catalytic activity">
    <reaction evidence="8">
        <text>L-seryl-[protein] + ATP = O-phospho-L-seryl-[protein] + ADP + H(+)</text>
        <dbReference type="Rhea" id="RHEA:17989"/>
        <dbReference type="Rhea" id="RHEA-COMP:9863"/>
        <dbReference type="Rhea" id="RHEA-COMP:11604"/>
        <dbReference type="ChEBI" id="CHEBI:15378"/>
        <dbReference type="ChEBI" id="CHEBI:29999"/>
        <dbReference type="ChEBI" id="CHEBI:30616"/>
        <dbReference type="ChEBI" id="CHEBI:83421"/>
        <dbReference type="ChEBI" id="CHEBI:456216"/>
        <dbReference type="EC" id="2.7.11.1"/>
    </reaction>
</comment>
<accession>A0A060RNJ6</accession>
<dbReference type="SUPFAM" id="SSF56112">
    <property type="entry name" value="Protein kinase-like (PK-like)"/>
    <property type="match status" value="1"/>
</dbReference>
<sequence length="1627" mass="190711">MNIDENNNIEKKIANKRKGNMNKKKNILLNQPKNNEVIMKKNMKKVKNEKICKNGKGNIEEASTHLINTRRKDNHIKEAIYKDLEKEKKFASSTKGTLIKSSGLLDLNKEEHVEKGMVDNKSVITRTSSNYSILNYFKNSKDTNKSGMTNNNNNNNNNNINNINNNNNVKTSSGSNKTRNISNNRNNIHNKTNSYNLKRDNIKITNYMKQSDRHIEKNNEVHLDKHGYKDDNYKKTFNHNNYLSMKNNIENNLMNYKKCKLDRIHAENNSSIDSFQSKDDKNVILENKDTYKNKEYMINKDVVNLNEHKNDSYDMVCNRLGKSCNVLNTISLSQKNNDNINLNACNNSLVIKGEEMKSRCTGQTRASSVGLLKRNSIYNYKENLRDDLINNCVEMENMDTTKKINNMKNLDCVSNINYVKNINNNVNINKGHINTSQEINNSCKNIEYELNDLNKEEENNNLYNCKERNREYLHSINIPYTSNSNNKINKNLLMTSLPTEYRNKSSKSSDELFSRNLLDFENFCSYKFKRNINNNLVNNICNMYEEVNNLYVYPEQMKRGEESVSYGDNNMCNNRNGYENNIYNTIKRNSYFFHAYKDDYFEGEKLFKKPRICVYNVINNGNKYDNNNISVSPYDDVEKRRRVTLGSSGNMDLHYHHSDLLINKREKVIINEDVSNKEIMKGYIKNFWYLSKKNFFGKYKNCAVSLENAEVERLKEIISFDEKKGAYTLEDLFGCEERKSFERKKKEGKNDRHGGDKIGNYGDKNWEDNYCKSEYYNNNDGYDGGYVDGGYDDNGYDDNNDEGTLLDEGVKDIYDDETISEKDYVTDKKLKNFRLDLIDGFLYDKQSLYEREMIENEKIFSMISFNHKNYDIHIEKLLNLFPRDFMKKYKIVKKLGEGVYGKVFKAESLDDCYLHFAVKVLRYFWPNFKYKFGSEEFAVNEYNIMRILFHPNVVCLIDSFRVHTYRKGKTKNNRNNKAMINEEDSAAEYDFSFQRHRKPERNQYSPSLETVQRNNRYRNFVAKNCITIEDLEKDLVMHSIDKSEHGEQNFSSLRDGYVYNNDISMGGMYKKGIKKGQHNSKGILLYMGGSNNVMDRCNIRKDSDDVYCNYDYFKGNTAVTNDNNKSGDNNNKSGDNNNKSGNNNNKNGDNNNKSGDNNNKSGDNNNKSGDNNNKSGDNNNKNGDNNNYDDDNNNYDDDNNNYDDDNNNYDDDNNNYDGDNNNYDGDNNNYDGDNNNYDDDCNDGYVPNNFVNNNNQVRGVGKISRGVHNYPYKSSCRKKMRKGHVRIKENNRNIDKLKYRKHSKKLKKIENKNNDYIENWDLFLVIEKCDCSLNDILNKVKKKHSLFIQHIKQCTAQYLPNERIDMTYDHIRNYVKYVYLPLKKIENRSFYPEMPSLTEIQTKVVIYQMLQGINHFHKKFIIHRDIKPANTLIKNIQYLSDGLNDPKEWIVKIADFGLGVYDHFLKAETKDSNIITLQYRPPEILCNSTLYNYSVDIWSVGITMCECLLGFVPVTSKFESSVLFKILVFRGIPNENFDDLLKKEFIGELPKFKIDRLKMLEIIFTDIYGRRILSDEGLDLIDQFLSYDYKNRITANEALKHKWFEDVHLHLNEDLLRYYKDNGTYYF</sequence>
<feature type="compositionally biased region" description="Low complexity" evidence="9">
    <location>
        <begin position="150"/>
        <end position="168"/>
    </location>
</feature>
<dbReference type="PROSITE" id="PS00108">
    <property type="entry name" value="PROTEIN_KINASE_ST"/>
    <property type="match status" value="1"/>
</dbReference>
<evidence type="ECO:0000256" key="5">
    <source>
        <dbReference type="ARBA" id="ARBA00022777"/>
    </source>
</evidence>
<name>A0A060RNJ6_PLARE</name>
<evidence type="ECO:0000256" key="8">
    <source>
        <dbReference type="ARBA" id="ARBA00048679"/>
    </source>
</evidence>
<feature type="compositionally biased region" description="Acidic residues" evidence="9">
    <location>
        <begin position="1187"/>
        <end position="1214"/>
    </location>
</feature>
<dbReference type="Gene3D" id="1.10.510.10">
    <property type="entry name" value="Transferase(Phosphotransferase) domain 1"/>
    <property type="match status" value="1"/>
</dbReference>
<keyword evidence="3 11" id="KW-0808">Transferase</keyword>
<evidence type="ECO:0000256" key="7">
    <source>
        <dbReference type="ARBA" id="ARBA00047899"/>
    </source>
</evidence>
<dbReference type="GO" id="GO:0051726">
    <property type="term" value="P:regulation of cell cycle"/>
    <property type="evidence" value="ECO:0007669"/>
    <property type="project" value="TreeGrafter"/>
</dbReference>
<evidence type="ECO:0000256" key="4">
    <source>
        <dbReference type="ARBA" id="ARBA00022741"/>
    </source>
</evidence>
<dbReference type="PROSITE" id="PS50011">
    <property type="entry name" value="PROTEIN_KINASE_DOM"/>
    <property type="match status" value="1"/>
</dbReference>
<organism evidence="11 12">
    <name type="scientific">Plasmodium reichenowi</name>
    <dbReference type="NCBI Taxonomy" id="5854"/>
    <lineage>
        <taxon>Eukaryota</taxon>
        <taxon>Sar</taxon>
        <taxon>Alveolata</taxon>
        <taxon>Apicomplexa</taxon>
        <taxon>Aconoidasida</taxon>
        <taxon>Haemosporida</taxon>
        <taxon>Plasmodiidae</taxon>
        <taxon>Plasmodium</taxon>
        <taxon>Plasmodium (Laverania)</taxon>
    </lineage>
</organism>
<reference evidence="11" key="2">
    <citation type="submission" date="2014-05" db="EMBL/GenBank/DDBJ databases">
        <title>The genome sequences of chimpanzee malaria parasites reveal the path to human adaptation.</title>
        <authorList>
            <person name="Otto T.D."/>
            <person name="Rayner J.C."/>
            <person name="Boehme U."/>
            <person name="Pain A."/>
            <person name="Spottiswoode N."/>
            <person name="Sanders M."/>
            <person name="Quail M."/>
            <person name="Ollomo B."/>
            <person name="Renaud F."/>
            <person name="Thomas A.W."/>
            <person name="Prugnolle F."/>
            <person name="Conway D.J."/>
            <person name="Newbold C."/>
            <person name="Berriman M."/>
        </authorList>
    </citation>
    <scope>NUCLEOTIDE SEQUENCE [LARGE SCALE GENOMIC DNA]</scope>
    <source>
        <strain evidence="11">CDC</strain>
    </source>
</reference>
<dbReference type="PhylomeDB" id="A0A060RNJ6"/>
<reference evidence="11" key="1">
    <citation type="submission" date="2014-01" db="EMBL/GenBank/DDBJ databases">
        <authorList>
            <person name="Aslett M."/>
        </authorList>
    </citation>
    <scope>NUCLEOTIDE SEQUENCE</scope>
    <source>
        <strain evidence="11">CDC</strain>
    </source>
</reference>
<feature type="domain" description="Protein kinase" evidence="10">
    <location>
        <begin position="1257"/>
        <end position="1604"/>
    </location>
</feature>
<evidence type="ECO:0000256" key="9">
    <source>
        <dbReference type="SAM" id="MobiDB-lite"/>
    </source>
</evidence>
<evidence type="ECO:0000259" key="10">
    <source>
        <dbReference type="PROSITE" id="PS50011"/>
    </source>
</evidence>
<dbReference type="SMART" id="SM00220">
    <property type="entry name" value="S_TKc"/>
    <property type="match status" value="1"/>
</dbReference>
<dbReference type="EMBL" id="HG810764">
    <property type="protein sequence ID" value="CDO62596.1"/>
    <property type="molecule type" value="Genomic_DNA"/>
</dbReference>
<keyword evidence="6" id="KW-0067">ATP-binding</keyword>
<protein>
    <recommendedName>
        <fullName evidence="1">non-specific serine/threonine protein kinase</fullName>
        <ecNumber evidence="1">2.7.11.1</ecNumber>
    </recommendedName>
</protein>
<dbReference type="InterPro" id="IPR045216">
    <property type="entry name" value="CK2_alpha"/>
</dbReference>
<dbReference type="VEuPathDB" id="PlasmoDB:PRG01_0320700"/>
<feature type="compositionally biased region" description="Low complexity" evidence="9">
    <location>
        <begin position="1121"/>
        <end position="1186"/>
    </location>
</feature>
<dbReference type="InterPro" id="IPR011009">
    <property type="entry name" value="Kinase-like_dom_sf"/>
</dbReference>
<evidence type="ECO:0000256" key="2">
    <source>
        <dbReference type="ARBA" id="ARBA00022527"/>
    </source>
</evidence>
<dbReference type="PANTHER" id="PTHR24054:SF0">
    <property type="entry name" value="CASEIN KINASE II SUBUNIT ALPHA"/>
    <property type="match status" value="1"/>
</dbReference>
<dbReference type="EC" id="2.7.11.1" evidence="1"/>
<dbReference type="GO" id="GO:0106310">
    <property type="term" value="F:protein serine kinase activity"/>
    <property type="evidence" value="ECO:0007669"/>
    <property type="project" value="RHEA"/>
</dbReference>
<comment type="catalytic activity">
    <reaction evidence="7">
        <text>L-threonyl-[protein] + ATP = O-phospho-L-threonyl-[protein] + ADP + H(+)</text>
        <dbReference type="Rhea" id="RHEA:46608"/>
        <dbReference type="Rhea" id="RHEA-COMP:11060"/>
        <dbReference type="Rhea" id="RHEA-COMP:11605"/>
        <dbReference type="ChEBI" id="CHEBI:15378"/>
        <dbReference type="ChEBI" id="CHEBI:30013"/>
        <dbReference type="ChEBI" id="CHEBI:30616"/>
        <dbReference type="ChEBI" id="CHEBI:61977"/>
        <dbReference type="ChEBI" id="CHEBI:456216"/>
        <dbReference type="EC" id="2.7.11.1"/>
    </reaction>
</comment>
<dbReference type="VEuPathDB" id="PlasmoDB:PRCDC_0316500"/>